<feature type="non-terminal residue" evidence="1">
    <location>
        <position position="173"/>
    </location>
</feature>
<reference evidence="1" key="1">
    <citation type="journal article" date="2012" name="PLoS ONE">
        <title>Gene sets for utilization of primary and secondary nutrition supplies in the distal gut of endangered iberian lynx.</title>
        <authorList>
            <person name="Alcaide M."/>
            <person name="Messina E."/>
            <person name="Richter M."/>
            <person name="Bargiela R."/>
            <person name="Peplies J."/>
            <person name="Huws S.A."/>
            <person name="Newbold C.J."/>
            <person name="Golyshin P.N."/>
            <person name="Simon M.A."/>
            <person name="Lopez G."/>
            <person name="Yakimov M.M."/>
            <person name="Ferrer M."/>
        </authorList>
    </citation>
    <scope>NUCLEOTIDE SEQUENCE</scope>
</reference>
<name>J9GH32_9ZZZZ</name>
<gene>
    <name evidence="1" type="ORF">EVA_13183</name>
</gene>
<protein>
    <submittedName>
        <fullName evidence="1">Glycosyltransferase, group 2 family protein</fullName>
    </submittedName>
</protein>
<keyword evidence="1" id="KW-0808">Transferase</keyword>
<proteinExistence type="predicted"/>
<sequence>MLSVAEDTAADMVYADFRDVTLEQDGSRKVRVHPLIDCREGALRDDFDFGPVLIFRSSSFRKAAGEMEEDFSFAAMYDLRLRMKKTVRIGEYLYSAVKTDNRLSGEKQFDYVNPRNREVQIEMERVCTAYLSRTGALITPEYKDIDFDMEGFGIKVSVIIPVYNRVRTIADAV</sequence>
<organism evidence="1">
    <name type="scientific">gut metagenome</name>
    <dbReference type="NCBI Taxonomy" id="749906"/>
    <lineage>
        <taxon>unclassified sequences</taxon>
        <taxon>metagenomes</taxon>
        <taxon>organismal metagenomes</taxon>
    </lineage>
</organism>
<accession>J9GH32</accession>
<evidence type="ECO:0000313" key="1">
    <source>
        <dbReference type="EMBL" id="EJW98709.1"/>
    </source>
</evidence>
<dbReference type="GO" id="GO:0016740">
    <property type="term" value="F:transferase activity"/>
    <property type="evidence" value="ECO:0007669"/>
    <property type="project" value="UniProtKB-KW"/>
</dbReference>
<dbReference type="AlphaFoldDB" id="J9GH32"/>
<comment type="caution">
    <text evidence="1">The sequence shown here is derived from an EMBL/GenBank/DDBJ whole genome shotgun (WGS) entry which is preliminary data.</text>
</comment>
<dbReference type="EMBL" id="AMCI01004140">
    <property type="protein sequence ID" value="EJW98709.1"/>
    <property type="molecule type" value="Genomic_DNA"/>
</dbReference>